<evidence type="ECO:0000313" key="3">
    <source>
        <dbReference type="Proteomes" id="UP001163105"/>
    </source>
</evidence>
<gene>
    <name evidence="2" type="ORF">O9K51_11268</name>
</gene>
<keyword evidence="1" id="KW-0175">Coiled coil</keyword>
<reference evidence="2" key="1">
    <citation type="submission" date="2023-01" db="EMBL/GenBank/DDBJ databases">
        <title>The growth and conidiation of Purpureocillium lavendulum are regulated by nitrogen source and histone H3K14 acetylation.</title>
        <authorList>
            <person name="Tang P."/>
            <person name="Han J."/>
            <person name="Zhang C."/>
            <person name="Tang P."/>
            <person name="Qi F."/>
            <person name="Zhang K."/>
            <person name="Liang L."/>
        </authorList>
    </citation>
    <scope>NUCLEOTIDE SEQUENCE</scope>
    <source>
        <strain evidence="2">YMF1.00683</strain>
    </source>
</reference>
<accession>A0AB34FBY6</accession>
<comment type="caution">
    <text evidence="2">The sequence shown here is derived from an EMBL/GenBank/DDBJ whole genome shotgun (WGS) entry which is preliminary data.</text>
</comment>
<evidence type="ECO:0000313" key="2">
    <source>
        <dbReference type="EMBL" id="KAJ6436206.1"/>
    </source>
</evidence>
<name>A0AB34FBY6_9HYPO</name>
<evidence type="ECO:0000256" key="1">
    <source>
        <dbReference type="SAM" id="Coils"/>
    </source>
</evidence>
<organism evidence="2 3">
    <name type="scientific">Purpureocillium lavendulum</name>
    <dbReference type="NCBI Taxonomy" id="1247861"/>
    <lineage>
        <taxon>Eukaryota</taxon>
        <taxon>Fungi</taxon>
        <taxon>Dikarya</taxon>
        <taxon>Ascomycota</taxon>
        <taxon>Pezizomycotina</taxon>
        <taxon>Sordariomycetes</taxon>
        <taxon>Hypocreomycetidae</taxon>
        <taxon>Hypocreales</taxon>
        <taxon>Ophiocordycipitaceae</taxon>
        <taxon>Purpureocillium</taxon>
    </lineage>
</organism>
<keyword evidence="3" id="KW-1185">Reference proteome</keyword>
<sequence>MTRKEYLFKKHLSKLSIGPLMELYREVGETFRAVKQTGELRERRSPETDALGELDRMRRERATLVCTVKRRLKGYQREHRRLKQENEQQKALIAKYKAMVQCILQEGGVAGR</sequence>
<dbReference type="Proteomes" id="UP001163105">
    <property type="component" value="Unassembled WGS sequence"/>
</dbReference>
<proteinExistence type="predicted"/>
<feature type="coiled-coil region" evidence="1">
    <location>
        <begin position="72"/>
        <end position="99"/>
    </location>
</feature>
<dbReference type="EMBL" id="JAQHRD010000027">
    <property type="protein sequence ID" value="KAJ6436206.1"/>
    <property type="molecule type" value="Genomic_DNA"/>
</dbReference>
<dbReference type="AlphaFoldDB" id="A0AB34FBY6"/>
<protein>
    <submittedName>
        <fullName evidence="2">FAD dependent oxidoreductase</fullName>
    </submittedName>
</protein>